<protein>
    <recommendedName>
        <fullName evidence="1">HEPN/Toprim N-terminal domain-containing protein</fullName>
    </recommendedName>
</protein>
<dbReference type="RefSeq" id="WP_074937821.1">
    <property type="nucleotide sequence ID" value="NZ_FOWP01000003.1"/>
</dbReference>
<dbReference type="OrthoDB" id="5141316at2"/>
<feature type="domain" description="HEPN/Toprim N-terminal" evidence="1">
    <location>
        <begin position="1"/>
        <end position="229"/>
    </location>
</feature>
<evidence type="ECO:0000313" key="3">
    <source>
        <dbReference type="Proteomes" id="UP000182400"/>
    </source>
</evidence>
<reference evidence="2 3" key="1">
    <citation type="submission" date="2016-10" db="EMBL/GenBank/DDBJ databases">
        <authorList>
            <person name="de Groot N.N."/>
        </authorList>
    </citation>
    <scope>NUCLEOTIDE SEQUENCE [LARGE SCALE GENOMIC DNA]</scope>
    <source>
        <strain evidence="2 3">CCUG 59231</strain>
    </source>
</reference>
<dbReference type="Proteomes" id="UP000182400">
    <property type="component" value="Unassembled WGS sequence"/>
</dbReference>
<evidence type="ECO:0000259" key="1">
    <source>
        <dbReference type="Pfam" id="PF18871"/>
    </source>
</evidence>
<sequence length="434" mass="49534">MSTPITLTVGDIELTYNTTYMGIDHGMLFQELDRKRRRHKYINYEYYEQHPDEDVSQSEMCFCRPLRSLIPRLELLGYTLPAVKAEYDRLAMQDHEQRLDTEAPERTDTSGLLDFDQFVAFIRTYAVSKLSDEYNADYDEEHRAKRGFFSHEAAIEQLPAGALYRETGGYSERSHFGNLLGFLSPYSTLRVLAENPENLDLEVVWDYGKFVSAGWAQNSDFVAGARRTQTYLIATEGSSDTHILKRAIALLLPEVQDFFKFMEVADRHPFSGTGNLAKFAEGLVKIDVHNRVVFLFDNDAEGHDAFRSLQRFNFPVNMCAMVLPDLEELRSFPARGPDGVSNADLNGRAAAIECYLDLRLKDRNPPQVTWTNYKEKLDVYQGSLDFKESYADAFYKASAEAIAANEYDVSKLRIVLGALLRQCSQMAEQMHSVE</sequence>
<proteinExistence type="predicted"/>
<dbReference type="Pfam" id="PF18871">
    <property type="entry name" value="HEPN_Toprim_N"/>
    <property type="match status" value="1"/>
</dbReference>
<accession>A0A1I5L6X5</accession>
<dbReference type="EMBL" id="FOWP01000003">
    <property type="protein sequence ID" value="SFO92491.1"/>
    <property type="molecule type" value="Genomic_DNA"/>
</dbReference>
<dbReference type="InterPro" id="IPR041487">
    <property type="entry name" value="HEPN/Toprim-NTD1"/>
</dbReference>
<dbReference type="AlphaFoldDB" id="A0A1I5L6X5"/>
<gene>
    <name evidence="2" type="ORF">SAMN05216601_103345</name>
</gene>
<name>A0A1I5L6X5_9GAMM</name>
<organism evidence="2 3">
    <name type="scientific">Ectopseudomonas composti</name>
    <dbReference type="NCBI Taxonomy" id="658457"/>
    <lineage>
        <taxon>Bacteria</taxon>
        <taxon>Pseudomonadati</taxon>
        <taxon>Pseudomonadota</taxon>
        <taxon>Gammaproteobacteria</taxon>
        <taxon>Pseudomonadales</taxon>
        <taxon>Pseudomonadaceae</taxon>
        <taxon>Ectopseudomonas</taxon>
    </lineage>
</organism>
<evidence type="ECO:0000313" key="2">
    <source>
        <dbReference type="EMBL" id="SFO92491.1"/>
    </source>
</evidence>